<evidence type="ECO:0000256" key="1">
    <source>
        <dbReference type="ARBA" id="ARBA00004141"/>
    </source>
</evidence>
<gene>
    <name evidence="14" type="ORF">RJ641_019265</name>
</gene>
<reference evidence="14 15" key="1">
    <citation type="submission" date="2023-12" db="EMBL/GenBank/DDBJ databases">
        <title>A high-quality genome assembly for Dillenia turbinata (Dilleniales).</title>
        <authorList>
            <person name="Chanderbali A."/>
        </authorList>
    </citation>
    <scope>NUCLEOTIDE SEQUENCE [LARGE SCALE GENOMIC DNA]</scope>
    <source>
        <strain evidence="14">LSX21</strain>
        <tissue evidence="14">Leaf</tissue>
    </source>
</reference>
<evidence type="ECO:0000256" key="8">
    <source>
        <dbReference type="ARBA" id="ARBA00023136"/>
    </source>
</evidence>
<organism evidence="14 15">
    <name type="scientific">Dillenia turbinata</name>
    <dbReference type="NCBI Taxonomy" id="194707"/>
    <lineage>
        <taxon>Eukaryota</taxon>
        <taxon>Viridiplantae</taxon>
        <taxon>Streptophyta</taxon>
        <taxon>Embryophyta</taxon>
        <taxon>Tracheophyta</taxon>
        <taxon>Spermatophyta</taxon>
        <taxon>Magnoliopsida</taxon>
        <taxon>eudicotyledons</taxon>
        <taxon>Gunneridae</taxon>
        <taxon>Pentapetalae</taxon>
        <taxon>Dilleniales</taxon>
        <taxon>Dilleniaceae</taxon>
        <taxon>Dillenia</taxon>
    </lineage>
</organism>
<evidence type="ECO:0000256" key="6">
    <source>
        <dbReference type="ARBA" id="ARBA00023053"/>
    </source>
</evidence>
<dbReference type="GO" id="GO:0016020">
    <property type="term" value="C:membrane"/>
    <property type="evidence" value="ECO:0007669"/>
    <property type="project" value="UniProtKB-SubCell"/>
</dbReference>
<feature type="transmembrane region" description="Helical" evidence="12">
    <location>
        <begin position="534"/>
        <end position="559"/>
    </location>
</feature>
<comment type="subcellular location">
    <subcellularLocation>
        <location evidence="1">Membrane</location>
        <topology evidence="1">Multi-pass membrane protein</topology>
    </subcellularLocation>
</comment>
<keyword evidence="8 12" id="KW-0472">Membrane</keyword>
<evidence type="ECO:0000313" key="14">
    <source>
        <dbReference type="EMBL" id="KAK6916404.1"/>
    </source>
</evidence>
<dbReference type="InterPro" id="IPR004680">
    <property type="entry name" value="Cit_transptr-like_dom"/>
</dbReference>
<feature type="domain" description="Citrate transporter-like" evidence="13">
    <location>
        <begin position="186"/>
        <end position="517"/>
    </location>
</feature>
<name>A0AAN8ULN4_9MAGN</name>
<dbReference type="Proteomes" id="UP001370490">
    <property type="component" value="Unassembled WGS sequence"/>
</dbReference>
<feature type="transmembrane region" description="Helical" evidence="12">
    <location>
        <begin position="311"/>
        <end position="329"/>
    </location>
</feature>
<evidence type="ECO:0000256" key="10">
    <source>
        <dbReference type="ARBA" id="ARBA00025753"/>
    </source>
</evidence>
<evidence type="ECO:0000256" key="12">
    <source>
        <dbReference type="SAM" id="Phobius"/>
    </source>
</evidence>
<proteinExistence type="inferred from homology"/>
<feature type="region of interest" description="Disordered" evidence="11">
    <location>
        <begin position="1"/>
        <end position="37"/>
    </location>
</feature>
<feature type="compositionally biased region" description="Low complexity" evidence="11">
    <location>
        <begin position="1"/>
        <end position="23"/>
    </location>
</feature>
<keyword evidence="6" id="KW-0915">Sodium</keyword>
<sequence>MPTFYLLSPSPSSPCLSLLSNPSSKPPPSSIPQLGSSAQWLGRTRVLARAEDKARLSSSSPLQQQQQQQQDSHQSTSSEKHLKTHLTVVACHLLCLRPFSIHVTSLNLLALLQNLTLPSGDCDPLCSVDETSSQYFEANNQPKTDFLKALAILGAAGSGTVAINQSWVAANQDVVMALLFGIGYTGIIFEESLAFNKSGVGLLMAVSLWVIRSIGAPSTEIAVSELRNASVEVSEIVFFLLGALTIVEIIDAHQGFKLVTDNITTRKPRALLWVVGFVTFLLSSVLDNLTSTIIMVSLLRKLVPPSEYRKILGAVVVIAANAGGAWTPIGDVTTTMLWIHGQISTLETMKDLFVPCAVSLAVPLALMSLTSEVKGKGQDTASVLASEEMAPRGRLIFFVGIGALMLVPVFKALTGLPPYMGMLLGLGVIWLLTDAIHYGESERQKLKVPQALSRIDTQGALFFLGILLSVSSLEAAGILREIANYLDAHIPNVELIASAIGVVSAFIDNVPLVAATMGMYDLTTFPQDSEFWQLIAFCAGTGGSMLVIGSAAGVAFMGMEKVDFLWYLRKISGFAFAGYAAGTASYVAIHNLQHSLPTVLAHVPLLSGS</sequence>
<feature type="transmembrane region" description="Helical" evidence="12">
    <location>
        <begin position="460"/>
        <end position="479"/>
    </location>
</feature>
<keyword evidence="5 12" id="KW-1133">Transmembrane helix</keyword>
<keyword evidence="2" id="KW-0813">Transport</keyword>
<comment type="caution">
    <text evidence="14">The sequence shown here is derived from an EMBL/GenBank/DDBJ whole genome shotgun (WGS) entry which is preliminary data.</text>
</comment>
<keyword evidence="7" id="KW-0406">Ion transport</keyword>
<keyword evidence="3" id="KW-0050">Antiport</keyword>
<dbReference type="InterPro" id="IPR045016">
    <property type="entry name" value="NhaD-like"/>
</dbReference>
<dbReference type="NCBIfam" id="NF038006">
    <property type="entry name" value="NhaD_1"/>
    <property type="match status" value="1"/>
</dbReference>
<evidence type="ECO:0000313" key="15">
    <source>
        <dbReference type="Proteomes" id="UP001370490"/>
    </source>
</evidence>
<feature type="compositionally biased region" description="Low complexity" evidence="11">
    <location>
        <begin position="57"/>
        <end position="77"/>
    </location>
</feature>
<keyword evidence="4 12" id="KW-0812">Transmembrane</keyword>
<evidence type="ECO:0000259" key="13">
    <source>
        <dbReference type="Pfam" id="PF03600"/>
    </source>
</evidence>
<keyword evidence="9" id="KW-0739">Sodium transport</keyword>
<accession>A0AAN8ULN4</accession>
<evidence type="ECO:0000256" key="4">
    <source>
        <dbReference type="ARBA" id="ARBA00022692"/>
    </source>
</evidence>
<evidence type="ECO:0000256" key="2">
    <source>
        <dbReference type="ARBA" id="ARBA00022448"/>
    </source>
</evidence>
<keyword evidence="15" id="KW-1185">Reference proteome</keyword>
<evidence type="ECO:0000256" key="7">
    <source>
        <dbReference type="ARBA" id="ARBA00023065"/>
    </source>
</evidence>
<feature type="transmembrane region" description="Helical" evidence="12">
    <location>
        <begin position="571"/>
        <end position="589"/>
    </location>
</feature>
<dbReference type="PANTHER" id="PTHR43269:SF2">
    <property type="entry name" value="SODIUM_PROTON ANTIPORTER 1-RELATED"/>
    <property type="match status" value="1"/>
</dbReference>
<feature type="transmembrane region" description="Helical" evidence="12">
    <location>
        <begin position="499"/>
        <end position="522"/>
    </location>
</feature>
<dbReference type="Pfam" id="PF03600">
    <property type="entry name" value="CitMHS"/>
    <property type="match status" value="1"/>
</dbReference>
<evidence type="ECO:0000256" key="5">
    <source>
        <dbReference type="ARBA" id="ARBA00022989"/>
    </source>
</evidence>
<dbReference type="AlphaFoldDB" id="A0AAN8ULN4"/>
<feature type="transmembrane region" description="Helical" evidence="12">
    <location>
        <begin position="233"/>
        <end position="250"/>
    </location>
</feature>
<protein>
    <submittedName>
        <fullName evidence="14">Citrate transporter-like domain</fullName>
    </submittedName>
</protein>
<dbReference type="PANTHER" id="PTHR43269">
    <property type="entry name" value="SODIUM/PROTON ANTIPORTER 1-RELATED"/>
    <property type="match status" value="1"/>
</dbReference>
<dbReference type="GO" id="GO:0015297">
    <property type="term" value="F:antiporter activity"/>
    <property type="evidence" value="ECO:0007669"/>
    <property type="project" value="UniProtKB-KW"/>
</dbReference>
<dbReference type="GO" id="GO:0006814">
    <property type="term" value="P:sodium ion transport"/>
    <property type="evidence" value="ECO:0007669"/>
    <property type="project" value="UniProtKB-KW"/>
</dbReference>
<feature type="transmembrane region" description="Helical" evidence="12">
    <location>
        <begin position="395"/>
        <end position="413"/>
    </location>
</feature>
<dbReference type="EMBL" id="JBAMMX010000024">
    <property type="protein sequence ID" value="KAK6916404.1"/>
    <property type="molecule type" value="Genomic_DNA"/>
</dbReference>
<evidence type="ECO:0000256" key="11">
    <source>
        <dbReference type="SAM" id="MobiDB-lite"/>
    </source>
</evidence>
<evidence type="ECO:0000256" key="9">
    <source>
        <dbReference type="ARBA" id="ARBA00023201"/>
    </source>
</evidence>
<feature type="region of interest" description="Disordered" evidence="11">
    <location>
        <begin position="52"/>
        <end position="79"/>
    </location>
</feature>
<evidence type="ECO:0000256" key="3">
    <source>
        <dbReference type="ARBA" id="ARBA00022449"/>
    </source>
</evidence>
<comment type="similarity">
    <text evidence="10">Belongs to the NhaD Na(+)/H(+) (TC 2.A.62) antiporter family.</text>
</comment>
<feature type="transmembrane region" description="Helical" evidence="12">
    <location>
        <begin position="270"/>
        <end position="299"/>
    </location>
</feature>